<dbReference type="Proteomes" id="UP000827260">
    <property type="component" value="Segment"/>
</dbReference>
<sequence length="44" mass="4775">MVEYMEKTCLCGNDFTTPVFKSGKPWNSICRCCAATGRGPAGSR</sequence>
<keyword evidence="2" id="KW-1185">Reference proteome</keyword>
<evidence type="ECO:0000313" key="1">
    <source>
        <dbReference type="EMBL" id="UBF22798.1"/>
    </source>
</evidence>
<protein>
    <submittedName>
        <fullName evidence="1">Uncharacterized protein</fullName>
    </submittedName>
</protein>
<name>A0AAE8Y190_9CAUD</name>
<accession>A0AAE8Y190</accession>
<reference evidence="1" key="1">
    <citation type="submission" date="2021-05" db="EMBL/GenBank/DDBJ databases">
        <title>Diversity, taxonomy and evolution of archaeal viruses of the class Caudoviricetes.</title>
        <authorList>
            <person name="Liu Y."/>
            <person name="Demina T.A."/>
            <person name="Roux S."/>
            <person name="Aiewsakun P."/>
            <person name="Kazlauskas D."/>
            <person name="Simmonds P."/>
            <person name="Prangishvili D."/>
            <person name="Oksanen H.M."/>
            <person name="Krupovic M."/>
        </authorList>
    </citation>
    <scope>NUCLEOTIDE SEQUENCE</scope>
    <source>
        <strain evidence="1">HRTV-27/27</strain>
    </source>
</reference>
<organism evidence="1 2">
    <name type="scientific">Halorubrum tailed virus 27</name>
    <dbReference type="NCBI Taxonomy" id="2878008"/>
    <lineage>
        <taxon>Viruses</taxon>
        <taxon>Duplodnaviria</taxon>
        <taxon>Heunggongvirae</taxon>
        <taxon>Uroviricota</taxon>
        <taxon>Caudoviricetes</taxon>
        <taxon>Thumleimavirales</taxon>
        <taxon>Hafunaviridae</taxon>
        <taxon>Minorvirus</taxon>
        <taxon>Minorvirus thailandense</taxon>
        <taxon>Minorvirus HRTV27</taxon>
    </lineage>
</organism>
<evidence type="ECO:0000313" key="2">
    <source>
        <dbReference type="Proteomes" id="UP000827260"/>
    </source>
</evidence>
<gene>
    <name evidence="1" type="ORF">HRTV-27_gp105</name>
</gene>
<proteinExistence type="predicted"/>
<dbReference type="EMBL" id="MZ334522">
    <property type="protein sequence ID" value="UBF22798.1"/>
    <property type="molecule type" value="Genomic_DNA"/>
</dbReference>